<dbReference type="EMBL" id="CP099587">
    <property type="protein sequence ID" value="USS44492.1"/>
    <property type="molecule type" value="Genomic_DNA"/>
</dbReference>
<dbReference type="RefSeq" id="WP_015875723.1">
    <property type="nucleotide sequence ID" value="NZ_CP021074.1"/>
</dbReference>
<dbReference type="SUPFAM" id="SSF56801">
    <property type="entry name" value="Acetyl-CoA synthetase-like"/>
    <property type="match status" value="1"/>
</dbReference>
<dbReference type="PANTHER" id="PTHR45527">
    <property type="entry name" value="NONRIBOSOMAL PEPTIDE SYNTHETASE"/>
    <property type="match status" value="1"/>
</dbReference>
<dbReference type="AlphaFoldDB" id="A0AAQ0BT92"/>
<dbReference type="SUPFAM" id="SSF52777">
    <property type="entry name" value="CoA-dependent acyltransferases"/>
    <property type="match status" value="2"/>
</dbReference>
<evidence type="ECO:0000256" key="2">
    <source>
        <dbReference type="ARBA" id="ARBA00022450"/>
    </source>
</evidence>
<feature type="domain" description="Carrier" evidence="5">
    <location>
        <begin position="503"/>
        <end position="579"/>
    </location>
</feature>
<reference evidence="7" key="2">
    <citation type="submission" date="2022-06" db="EMBL/GenBank/DDBJ databases">
        <title>Draft genome sequence of Burkholderia glumae strain GR20004 isolated from rice panicle showing bacterial panicle blight.</title>
        <authorList>
            <person name="Choi S.Y."/>
            <person name="Lee Y.H."/>
        </authorList>
    </citation>
    <scope>NUCLEOTIDE SEQUENCE</scope>
    <source>
        <strain evidence="7">GR20004</strain>
    </source>
</reference>
<evidence type="ECO:0000313" key="6">
    <source>
        <dbReference type="EMBL" id="QPQ93489.1"/>
    </source>
</evidence>
<dbReference type="Gene3D" id="3.30.559.10">
    <property type="entry name" value="Chloramphenicol acetyltransferase-like domain"/>
    <property type="match status" value="1"/>
</dbReference>
<dbReference type="GO" id="GO:0005737">
    <property type="term" value="C:cytoplasm"/>
    <property type="evidence" value="ECO:0007669"/>
    <property type="project" value="TreeGrafter"/>
</dbReference>
<proteinExistence type="predicted"/>
<dbReference type="InterPro" id="IPR042099">
    <property type="entry name" value="ANL_N_sf"/>
</dbReference>
<dbReference type="Proteomes" id="UP001056386">
    <property type="component" value="Chromosome 1"/>
</dbReference>
<reference evidence="6 8" key="1">
    <citation type="submission" date="2020-12" db="EMBL/GenBank/DDBJ databases">
        <title>FDA dAtabase for Regulatory Grade micrObial Sequences (FDA-ARGOS): Supporting development and validation of Infectious Disease Dx tests.</title>
        <authorList>
            <person name="Minogue T."/>
            <person name="Wolcott M."/>
            <person name="Wasieloski L."/>
            <person name="Aguilar W."/>
            <person name="Moore D."/>
            <person name="Jaissle J."/>
            <person name="Tallon L."/>
            <person name="Sadzewicz L."/>
            <person name="Zhao X."/>
            <person name="Boylan J."/>
            <person name="Ott S."/>
            <person name="Bowen H."/>
            <person name="Vavikolanu K."/>
            <person name="Mehta A."/>
            <person name="Aluvathingal J."/>
            <person name="Nadendla S."/>
            <person name="Yan Y."/>
            <person name="Sichtig H."/>
        </authorList>
    </citation>
    <scope>NUCLEOTIDE SEQUENCE [LARGE SCALE GENOMIC DNA]</scope>
    <source>
        <strain evidence="6 8">FDAARGOS_949</strain>
    </source>
</reference>
<sequence length="1162" mass="124717">MTQSAPSVYAQFEQACAAQPDALALEGPSGQLSYAGLLASVAAIGTRLAEAGVTPGTLVGVLLPRDFRLPAAILAAFGSQAVYVPLTEKYPPERIREIVLSHRITHVVTSQALTALLPPECRAIVLPSEPGAAQGAGWRPAAPRGDDAPAYVVFTSGSTGTPKGVLIGEASLRNLIDWYRAAYRPDERRAVLASTQITFDLSLFELVCTLCSGSKVVLVDSILQLLEADAQFDVSLINTVPSAARELVRRRRFPAATRVVNLAGEALYQDLVDAIHDAAPQVRQVYNLYGPSEDTTYSTGHAVPRHGSSRTVSIGRSLPGKTAHLLDDALMPVEPGAVGEICLSGEGVALGYLNDPRLTEQKFPTVAQGPLKGLRLYRTGDLGQFDDDGLLRYLGRADRQVKVRGVRIEPGEVEVALRGIAGVADAAVVKVVDPSGNDQLVALVVPQPGQVPGHEILDQLQSRLPAFMVPSRVEPIAAIPLNGNGKTDRTALERIASACYRAEPAVDDLAEQVREVVATLMARTDVASDTDFFRIGGNSLLSAQLTFLLQQRFAVTVSIADVFRLRTPAALAAAIGSRRAANQPAEARSAAPAPSPAAAVAAPVAPPAAPAPAQPREGAGGPAVGGTLATAAQRGIWLLENSPGGRAVSNAPLVFDYSGTLERARLARCVTHWLARHPILRSTYAWEDGALRIREREAAPFVLASVDLRAEPDEQRMVRAEALIAAEAMRPFDLRHDPMLRVTELRLGDHAGRLIFVFHHIAVDDRAMNVLFAELERDYRAGDAPLAVDAAPARRFADFAAETRGGTAAHADLAYWVEQLRDYRGATAYLVAPDAKPVARFAGRLHHHRLPAAISRDFEAAAARRAVTPFALFTTAVTALLRHGAGTEDVTIGSFFSQRDHFADGELVGFFVNTLPLRVRSGADWDLDRLAQAVALTLADAQTHRHVAAEDIFDALQASTALRRAAFRVMVNLEPEQAETLEMDGFTARRVPLDRGVAKYDLLFSLRKEEGSYRVLVEYHTELYSETLIARICANLDRVLAALTGTARVALAALALPDPRDEAAWSAAPTDDGGAAAPADFRTLVREIWAGEVGHGDFGDGENFFDVGGSSLKIMSVYETLSQRLAERGIDKELDIVALFEHVTVGTLADFLEEWTAHDALA</sequence>
<keyword evidence="9" id="KW-1185">Reference proteome</keyword>
<dbReference type="NCBIfam" id="TIGR01733">
    <property type="entry name" value="AA-adenyl-dom"/>
    <property type="match status" value="1"/>
</dbReference>
<dbReference type="SMART" id="SM00823">
    <property type="entry name" value="PKS_PP"/>
    <property type="match status" value="2"/>
</dbReference>
<dbReference type="GO" id="GO:0003824">
    <property type="term" value="F:catalytic activity"/>
    <property type="evidence" value="ECO:0007669"/>
    <property type="project" value="InterPro"/>
</dbReference>
<dbReference type="InterPro" id="IPR020845">
    <property type="entry name" value="AMP-binding_CS"/>
</dbReference>
<feature type="region of interest" description="Disordered" evidence="4">
    <location>
        <begin position="601"/>
        <end position="624"/>
    </location>
</feature>
<dbReference type="InterPro" id="IPR010071">
    <property type="entry name" value="AA_adenyl_dom"/>
</dbReference>
<dbReference type="PROSITE" id="PS00455">
    <property type="entry name" value="AMP_BINDING"/>
    <property type="match status" value="1"/>
</dbReference>
<feature type="compositionally biased region" description="Pro residues" evidence="4">
    <location>
        <begin position="604"/>
        <end position="613"/>
    </location>
</feature>
<evidence type="ECO:0000256" key="3">
    <source>
        <dbReference type="ARBA" id="ARBA00022553"/>
    </source>
</evidence>
<dbReference type="PROSITE" id="PS00012">
    <property type="entry name" value="PHOSPHOPANTETHEINE"/>
    <property type="match status" value="1"/>
</dbReference>
<dbReference type="InterPro" id="IPR009081">
    <property type="entry name" value="PP-bd_ACP"/>
</dbReference>
<dbReference type="Gene3D" id="1.10.1200.10">
    <property type="entry name" value="ACP-like"/>
    <property type="match status" value="2"/>
</dbReference>
<dbReference type="InterPro" id="IPR025110">
    <property type="entry name" value="AMP-bd_C"/>
</dbReference>
<dbReference type="GeneID" id="45698027"/>
<dbReference type="InterPro" id="IPR023213">
    <property type="entry name" value="CAT-like_dom_sf"/>
</dbReference>
<dbReference type="Pfam" id="PF00501">
    <property type="entry name" value="AMP-binding"/>
    <property type="match status" value="1"/>
</dbReference>
<comment type="cofactor">
    <cofactor evidence="1">
        <name>pantetheine 4'-phosphate</name>
        <dbReference type="ChEBI" id="CHEBI:47942"/>
    </cofactor>
</comment>
<dbReference type="Gene3D" id="3.40.50.12780">
    <property type="entry name" value="N-terminal domain of ligase-like"/>
    <property type="match status" value="1"/>
</dbReference>
<dbReference type="Pfam" id="PF00550">
    <property type="entry name" value="PP-binding"/>
    <property type="match status" value="2"/>
</dbReference>
<protein>
    <submittedName>
        <fullName evidence="6">Non-ribosomal peptide synthetase</fullName>
    </submittedName>
</protein>
<dbReference type="Pfam" id="PF00668">
    <property type="entry name" value="Condensation"/>
    <property type="match status" value="1"/>
</dbReference>
<evidence type="ECO:0000256" key="1">
    <source>
        <dbReference type="ARBA" id="ARBA00001957"/>
    </source>
</evidence>
<keyword evidence="2" id="KW-0596">Phosphopantetheine</keyword>
<evidence type="ECO:0000256" key="4">
    <source>
        <dbReference type="SAM" id="MobiDB-lite"/>
    </source>
</evidence>
<dbReference type="Gene3D" id="3.30.559.30">
    <property type="entry name" value="Nonribosomal peptide synthetase, condensation domain"/>
    <property type="match status" value="1"/>
</dbReference>
<dbReference type="InterPro" id="IPR045851">
    <property type="entry name" value="AMP-bd_C_sf"/>
</dbReference>
<accession>A0AAQ0BT92</accession>
<evidence type="ECO:0000313" key="9">
    <source>
        <dbReference type="Proteomes" id="UP001056386"/>
    </source>
</evidence>
<dbReference type="InterPro" id="IPR006162">
    <property type="entry name" value="Ppantetheine_attach_site"/>
</dbReference>
<dbReference type="GO" id="GO:0031177">
    <property type="term" value="F:phosphopantetheine binding"/>
    <property type="evidence" value="ECO:0007669"/>
    <property type="project" value="InterPro"/>
</dbReference>
<gene>
    <name evidence="6" type="ORF">I6H06_14725</name>
    <name evidence="7" type="ORF">NFI99_22925</name>
</gene>
<dbReference type="GO" id="GO:0043041">
    <property type="term" value="P:amino acid activation for nonribosomal peptide biosynthetic process"/>
    <property type="evidence" value="ECO:0007669"/>
    <property type="project" value="TreeGrafter"/>
</dbReference>
<evidence type="ECO:0000259" key="5">
    <source>
        <dbReference type="PROSITE" id="PS50075"/>
    </source>
</evidence>
<dbReference type="PANTHER" id="PTHR45527:SF1">
    <property type="entry name" value="FATTY ACID SYNTHASE"/>
    <property type="match status" value="1"/>
</dbReference>
<name>A0AAQ0BT92_BURGL</name>
<dbReference type="InterPro" id="IPR036736">
    <property type="entry name" value="ACP-like_sf"/>
</dbReference>
<dbReference type="InterPro" id="IPR020806">
    <property type="entry name" value="PKS_PP-bd"/>
</dbReference>
<organism evidence="6 8">
    <name type="scientific">Burkholderia glumae</name>
    <name type="common">Pseudomonas glumae</name>
    <dbReference type="NCBI Taxonomy" id="337"/>
    <lineage>
        <taxon>Bacteria</taxon>
        <taxon>Pseudomonadati</taxon>
        <taxon>Pseudomonadota</taxon>
        <taxon>Betaproteobacteria</taxon>
        <taxon>Burkholderiales</taxon>
        <taxon>Burkholderiaceae</taxon>
        <taxon>Burkholderia</taxon>
    </lineage>
</organism>
<dbReference type="GO" id="GO:0044550">
    <property type="term" value="P:secondary metabolite biosynthetic process"/>
    <property type="evidence" value="ECO:0007669"/>
    <property type="project" value="TreeGrafter"/>
</dbReference>
<dbReference type="PROSITE" id="PS50075">
    <property type="entry name" value="CARRIER"/>
    <property type="match status" value="2"/>
</dbReference>
<feature type="domain" description="Carrier" evidence="5">
    <location>
        <begin position="1076"/>
        <end position="1156"/>
    </location>
</feature>
<keyword evidence="3" id="KW-0597">Phosphoprotein</keyword>
<dbReference type="InterPro" id="IPR001242">
    <property type="entry name" value="Condensation_dom"/>
</dbReference>
<dbReference type="Proteomes" id="UP000594892">
    <property type="component" value="Chromosome 2"/>
</dbReference>
<dbReference type="InterPro" id="IPR000873">
    <property type="entry name" value="AMP-dep_synth/lig_dom"/>
</dbReference>
<dbReference type="SUPFAM" id="SSF47336">
    <property type="entry name" value="ACP-like"/>
    <property type="match status" value="2"/>
</dbReference>
<dbReference type="EMBL" id="CP065601">
    <property type="protein sequence ID" value="QPQ93489.1"/>
    <property type="molecule type" value="Genomic_DNA"/>
</dbReference>
<dbReference type="Pfam" id="PF13193">
    <property type="entry name" value="AMP-binding_C"/>
    <property type="match status" value="1"/>
</dbReference>
<dbReference type="Gene3D" id="3.30.300.30">
    <property type="match status" value="1"/>
</dbReference>
<evidence type="ECO:0000313" key="7">
    <source>
        <dbReference type="EMBL" id="USS44492.1"/>
    </source>
</evidence>
<evidence type="ECO:0000313" key="8">
    <source>
        <dbReference type="Proteomes" id="UP000594892"/>
    </source>
</evidence>